<dbReference type="EMBL" id="BSUM01000001">
    <property type="protein sequence ID" value="GMA32936.1"/>
    <property type="molecule type" value="Genomic_DNA"/>
</dbReference>
<dbReference type="PROSITE" id="PS51272">
    <property type="entry name" value="SLH"/>
    <property type="match status" value="1"/>
</dbReference>
<accession>A0AA38CTN5</accession>
<gene>
    <name evidence="2" type="ORF">GCM10025875_29280</name>
</gene>
<dbReference type="AlphaFoldDB" id="A0AA38CTN5"/>
<evidence type="ECO:0000259" key="1">
    <source>
        <dbReference type="PROSITE" id="PS51272"/>
    </source>
</evidence>
<name>A0AA38CTN5_9MICO</name>
<evidence type="ECO:0000313" key="3">
    <source>
        <dbReference type="Proteomes" id="UP001157161"/>
    </source>
</evidence>
<reference evidence="2" key="2">
    <citation type="submission" date="2023-02" db="EMBL/GenBank/DDBJ databases">
        <authorList>
            <person name="Sun Q."/>
            <person name="Mori K."/>
        </authorList>
    </citation>
    <scope>NUCLEOTIDE SEQUENCE</scope>
    <source>
        <strain evidence="2">NBRC 112290</strain>
    </source>
</reference>
<feature type="domain" description="SLH" evidence="1">
    <location>
        <begin position="36"/>
        <end position="96"/>
    </location>
</feature>
<dbReference type="InterPro" id="IPR001119">
    <property type="entry name" value="SLH_dom"/>
</dbReference>
<evidence type="ECO:0000313" key="2">
    <source>
        <dbReference type="EMBL" id="GMA32936.1"/>
    </source>
</evidence>
<organism evidence="2 3">
    <name type="scientific">Litorihabitans aurantiacus</name>
    <dbReference type="NCBI Taxonomy" id="1930061"/>
    <lineage>
        <taxon>Bacteria</taxon>
        <taxon>Bacillati</taxon>
        <taxon>Actinomycetota</taxon>
        <taxon>Actinomycetes</taxon>
        <taxon>Micrococcales</taxon>
        <taxon>Beutenbergiaceae</taxon>
        <taxon>Litorihabitans</taxon>
    </lineage>
</organism>
<proteinExistence type="predicted"/>
<sequence>MPDGTRQFRPLEPINRDAMAAFLYRLADVEDYVPAAPMPFADVAPGAQFATEIAWVAEVGISTGWVGNDGTVIFRPVTPIARDAIAAFLSRYDALD</sequence>
<comment type="caution">
    <text evidence="2">The sequence shown here is derived from an EMBL/GenBank/DDBJ whole genome shotgun (WGS) entry which is preliminary data.</text>
</comment>
<keyword evidence="3" id="KW-1185">Reference proteome</keyword>
<reference evidence="2" key="1">
    <citation type="journal article" date="2014" name="Int. J. Syst. Evol. Microbiol.">
        <title>Complete genome sequence of Corynebacterium casei LMG S-19264T (=DSM 44701T), isolated from a smear-ripened cheese.</title>
        <authorList>
            <consortium name="US DOE Joint Genome Institute (JGI-PGF)"/>
            <person name="Walter F."/>
            <person name="Albersmeier A."/>
            <person name="Kalinowski J."/>
            <person name="Ruckert C."/>
        </authorList>
    </citation>
    <scope>NUCLEOTIDE SEQUENCE</scope>
    <source>
        <strain evidence="2">NBRC 112290</strain>
    </source>
</reference>
<protein>
    <recommendedName>
        <fullName evidence="1">SLH domain-containing protein</fullName>
    </recommendedName>
</protein>
<dbReference type="RefSeq" id="WP_284251635.1">
    <property type="nucleotide sequence ID" value="NZ_BSUM01000001.1"/>
</dbReference>
<dbReference type="Proteomes" id="UP001157161">
    <property type="component" value="Unassembled WGS sequence"/>
</dbReference>